<dbReference type="Proteomes" id="UP000219440">
    <property type="component" value="Unassembled WGS sequence"/>
</dbReference>
<evidence type="ECO:0008006" key="3">
    <source>
        <dbReference type="Google" id="ProtNLM"/>
    </source>
</evidence>
<dbReference type="Pfam" id="PF22673">
    <property type="entry name" value="MCP-like_PDC_1"/>
    <property type="match status" value="1"/>
</dbReference>
<protein>
    <recommendedName>
        <fullName evidence="3">Cache domain-containing protein</fullName>
    </recommendedName>
</protein>
<name>A0A2C8YKS3_9MICO</name>
<dbReference type="OrthoDB" id="8687362at2"/>
<dbReference type="AlphaFoldDB" id="A0A2C8YKS3"/>
<evidence type="ECO:0000313" key="1">
    <source>
        <dbReference type="EMBL" id="SOE50971.1"/>
    </source>
</evidence>
<dbReference type="Gene3D" id="3.30.450.20">
    <property type="entry name" value="PAS domain"/>
    <property type="match status" value="1"/>
</dbReference>
<gene>
    <name evidence="1" type="ORF">SAMN06296378_0392</name>
</gene>
<dbReference type="RefSeq" id="WP_097059535.1">
    <property type="nucleotide sequence ID" value="NZ_BMLC01000002.1"/>
</dbReference>
<dbReference type="EMBL" id="OCST01000001">
    <property type="protein sequence ID" value="SOE50971.1"/>
    <property type="molecule type" value="Genomic_DNA"/>
</dbReference>
<organism evidence="1 2">
    <name type="scientific">Salinibacterium xinjiangense</name>
    <dbReference type="NCBI Taxonomy" id="386302"/>
    <lineage>
        <taxon>Bacteria</taxon>
        <taxon>Bacillati</taxon>
        <taxon>Actinomycetota</taxon>
        <taxon>Actinomycetes</taxon>
        <taxon>Micrococcales</taxon>
        <taxon>Microbacteriaceae</taxon>
        <taxon>Salinibacterium</taxon>
    </lineage>
</organism>
<sequence length="275" mass="29653">MTVTTKGQHTSLPDRATTECLDAVMTTVCDLFGQLDGWRASIAAFDESAVTRTSAAIDELVERLVVGPLSEPSAAIIGAGFVAQPGFVSDAYWHLAWWLGEGNTLRAGLGDSVGATRRLDAETNPTSESFRDYTALEWWRVPERTRYRHVTGPYVDYLCTDDYTLTLSTPVYADDRLLGMVGVDIYVKRIESILMPWLLGIGAVATIVNASGRVVASTDPHRAAGSILRIDGLGEYLHARVRDEAGSGSNRAVRLASGGMVYDCVGTTLALVVGH</sequence>
<proteinExistence type="predicted"/>
<accession>A0A2C8YKS3</accession>
<dbReference type="CDD" id="cd12913">
    <property type="entry name" value="PDC1_MCP_like"/>
    <property type="match status" value="1"/>
</dbReference>
<evidence type="ECO:0000313" key="2">
    <source>
        <dbReference type="Proteomes" id="UP000219440"/>
    </source>
</evidence>
<reference evidence="1 2" key="1">
    <citation type="submission" date="2017-09" db="EMBL/GenBank/DDBJ databases">
        <authorList>
            <person name="Ehlers B."/>
            <person name="Leendertz F.H."/>
        </authorList>
    </citation>
    <scope>NUCLEOTIDE SEQUENCE [LARGE SCALE GENOMIC DNA]</scope>
    <source>
        <strain evidence="1 2">CGMCC 1.05381</strain>
    </source>
</reference>
<keyword evidence="2" id="KW-1185">Reference proteome</keyword>